<name>A0A0W1AGP4_9GAMM</name>
<gene>
    <name evidence="1" type="ORF">Lwor_1039</name>
</gene>
<accession>A0A0W1AGP4</accession>
<evidence type="ECO:0000313" key="1">
    <source>
        <dbReference type="EMBL" id="KTD80368.1"/>
    </source>
</evidence>
<protein>
    <submittedName>
        <fullName evidence="1">Uncharacterized protein</fullName>
    </submittedName>
</protein>
<comment type="caution">
    <text evidence="1">The sequence shown here is derived from an EMBL/GenBank/DDBJ whole genome shotgun (WGS) entry which is preliminary data.</text>
</comment>
<sequence length="57" mass="6581">MLKDEEFHLKSAESLMSTLTNIEIHNLYSIDEVDSMLSDSIKEVFVEQDKKTCRTTS</sequence>
<reference evidence="1 2" key="1">
    <citation type="submission" date="2015-11" db="EMBL/GenBank/DDBJ databases">
        <title>Genomic analysis of 38 Legionella species identifies large and diverse effector repertoires.</title>
        <authorList>
            <person name="Burstein D."/>
            <person name="Amaro F."/>
            <person name="Zusman T."/>
            <person name="Lifshitz Z."/>
            <person name="Cohen O."/>
            <person name="Gilbert J.A."/>
            <person name="Pupko T."/>
            <person name="Shuman H.A."/>
            <person name="Segal G."/>
        </authorList>
    </citation>
    <scope>NUCLEOTIDE SEQUENCE [LARGE SCALE GENOMIC DNA]</scope>
    <source>
        <strain evidence="1 2">ATCC 49508</strain>
    </source>
</reference>
<proteinExistence type="predicted"/>
<keyword evidence="2" id="KW-1185">Reference proteome</keyword>
<dbReference type="Proteomes" id="UP000054662">
    <property type="component" value="Unassembled WGS sequence"/>
</dbReference>
<dbReference type="STRING" id="45076.Lwor_1039"/>
<dbReference type="PATRIC" id="fig|45076.6.peg.1130"/>
<dbReference type="AlphaFoldDB" id="A0A0W1AGP4"/>
<dbReference type="EMBL" id="LNZC01000010">
    <property type="protein sequence ID" value="KTD80368.1"/>
    <property type="molecule type" value="Genomic_DNA"/>
</dbReference>
<evidence type="ECO:0000313" key="2">
    <source>
        <dbReference type="Proteomes" id="UP000054662"/>
    </source>
</evidence>
<organism evidence="1 2">
    <name type="scientific">Legionella worsleiensis</name>
    <dbReference type="NCBI Taxonomy" id="45076"/>
    <lineage>
        <taxon>Bacteria</taxon>
        <taxon>Pseudomonadati</taxon>
        <taxon>Pseudomonadota</taxon>
        <taxon>Gammaproteobacteria</taxon>
        <taxon>Legionellales</taxon>
        <taxon>Legionellaceae</taxon>
        <taxon>Legionella</taxon>
    </lineage>
</organism>